<dbReference type="InterPro" id="IPR032710">
    <property type="entry name" value="NTF2-like_dom_sf"/>
</dbReference>
<dbReference type="STRING" id="390241.SAMN04488023_11994"/>
<dbReference type="InterPro" id="IPR037401">
    <property type="entry name" value="SnoaL-like"/>
</dbReference>
<protein>
    <recommendedName>
        <fullName evidence="1">SnoaL-like domain-containing protein</fullName>
    </recommendedName>
</protein>
<evidence type="ECO:0000313" key="2">
    <source>
        <dbReference type="EMBL" id="SER88537.1"/>
    </source>
</evidence>
<reference evidence="2 3" key="1">
    <citation type="submission" date="2016-10" db="EMBL/GenBank/DDBJ databases">
        <authorList>
            <person name="de Groot N.N."/>
        </authorList>
    </citation>
    <scope>NUCLEOTIDE SEQUENCE [LARGE SCALE GENOMIC DNA]</scope>
    <source>
        <strain evidence="2 3">DSM 18610</strain>
    </source>
</reference>
<evidence type="ECO:0000259" key="1">
    <source>
        <dbReference type="Pfam" id="PF12680"/>
    </source>
</evidence>
<dbReference type="Pfam" id="PF12680">
    <property type="entry name" value="SnoaL_2"/>
    <property type="match status" value="1"/>
</dbReference>
<feature type="domain" description="SnoaL-like" evidence="1">
    <location>
        <begin position="7"/>
        <end position="112"/>
    </location>
</feature>
<accession>A0A1H9SUI9</accession>
<dbReference type="AlphaFoldDB" id="A0A1H9SUI9"/>
<organism evidence="2 3">
    <name type="scientific">Pedobacter rhizosphaerae</name>
    <dbReference type="NCBI Taxonomy" id="390241"/>
    <lineage>
        <taxon>Bacteria</taxon>
        <taxon>Pseudomonadati</taxon>
        <taxon>Bacteroidota</taxon>
        <taxon>Sphingobacteriia</taxon>
        <taxon>Sphingobacteriales</taxon>
        <taxon>Sphingobacteriaceae</taxon>
        <taxon>Pedobacter</taxon>
    </lineage>
</organism>
<evidence type="ECO:0000313" key="3">
    <source>
        <dbReference type="Proteomes" id="UP000199572"/>
    </source>
</evidence>
<name>A0A1H9SUI9_9SPHI</name>
<gene>
    <name evidence="2" type="ORF">SAMN04488023_11994</name>
</gene>
<proteinExistence type="predicted"/>
<dbReference type="Proteomes" id="UP000199572">
    <property type="component" value="Unassembled WGS sequence"/>
</dbReference>
<dbReference type="OrthoDB" id="7859473at2"/>
<dbReference type="SUPFAM" id="SSF54427">
    <property type="entry name" value="NTF2-like"/>
    <property type="match status" value="1"/>
</dbReference>
<dbReference type="RefSeq" id="WP_090885908.1">
    <property type="nucleotide sequence ID" value="NZ_FOGG01000019.1"/>
</dbReference>
<sequence>MEAKGIVAAYFEALSNGEIEKAFSNFIPETKWYQPGNNKFSGLKNNLSEIFQMLEEIMADSAGNMVVKPTGPMLQSGDLVSVPVWFTAKKGTKTMSLGGMDLFQIKDGKIVHVWTFSDDQLVDDAFFGK</sequence>
<keyword evidence="3" id="KW-1185">Reference proteome</keyword>
<dbReference type="Gene3D" id="3.10.450.50">
    <property type="match status" value="1"/>
</dbReference>
<dbReference type="EMBL" id="FOGG01000019">
    <property type="protein sequence ID" value="SER88537.1"/>
    <property type="molecule type" value="Genomic_DNA"/>
</dbReference>